<dbReference type="Pfam" id="PF23232">
    <property type="entry name" value="AAA_lid_13"/>
    <property type="match status" value="1"/>
</dbReference>
<feature type="compositionally biased region" description="Polar residues" evidence="1">
    <location>
        <begin position="1155"/>
        <end position="1172"/>
    </location>
</feature>
<feature type="compositionally biased region" description="Polar residues" evidence="1">
    <location>
        <begin position="1"/>
        <end position="12"/>
    </location>
</feature>
<dbReference type="SUPFAM" id="SSF52540">
    <property type="entry name" value="P-loop containing nucleoside triphosphate hydrolases"/>
    <property type="match status" value="1"/>
</dbReference>
<dbReference type="InterPro" id="IPR054289">
    <property type="entry name" value="DUF7025"/>
</dbReference>
<accession>A0AA43QJM1</accession>
<dbReference type="Gene3D" id="3.40.50.300">
    <property type="entry name" value="P-loop containing nucleotide triphosphate hydrolases"/>
    <property type="match status" value="1"/>
</dbReference>
<feature type="region of interest" description="Disordered" evidence="1">
    <location>
        <begin position="116"/>
        <end position="135"/>
    </location>
</feature>
<comment type="caution">
    <text evidence="3">The sequence shown here is derived from an EMBL/GenBank/DDBJ whole genome shotgun (WGS) entry which is preliminary data.</text>
</comment>
<name>A0AA43QJM1_9LECA</name>
<dbReference type="InterPro" id="IPR003959">
    <property type="entry name" value="ATPase_AAA_core"/>
</dbReference>
<feature type="compositionally biased region" description="Polar residues" evidence="1">
    <location>
        <begin position="1052"/>
        <end position="1062"/>
    </location>
</feature>
<gene>
    <name evidence="3" type="ORF">OHK93_006978</name>
</gene>
<feature type="compositionally biased region" description="Low complexity" evidence="1">
    <location>
        <begin position="1215"/>
        <end position="1224"/>
    </location>
</feature>
<dbReference type="GO" id="GO:0016887">
    <property type="term" value="F:ATP hydrolysis activity"/>
    <property type="evidence" value="ECO:0007669"/>
    <property type="project" value="InterPro"/>
</dbReference>
<feature type="region of interest" description="Disordered" evidence="1">
    <location>
        <begin position="392"/>
        <end position="417"/>
    </location>
</feature>
<feature type="compositionally biased region" description="Basic and acidic residues" evidence="1">
    <location>
        <begin position="72"/>
        <end position="87"/>
    </location>
</feature>
<feature type="compositionally biased region" description="Basic and acidic residues" evidence="1">
    <location>
        <begin position="49"/>
        <end position="65"/>
    </location>
</feature>
<feature type="compositionally biased region" description="Basic and acidic residues" evidence="1">
    <location>
        <begin position="1036"/>
        <end position="1045"/>
    </location>
</feature>
<feature type="region of interest" description="Disordered" evidence="1">
    <location>
        <begin position="1"/>
        <end position="87"/>
    </location>
</feature>
<dbReference type="Pfam" id="PF00004">
    <property type="entry name" value="AAA"/>
    <property type="match status" value="1"/>
</dbReference>
<feature type="compositionally biased region" description="Pro residues" evidence="1">
    <location>
        <begin position="1110"/>
        <end position="1119"/>
    </location>
</feature>
<dbReference type="InterPro" id="IPR027417">
    <property type="entry name" value="P-loop_NTPase"/>
</dbReference>
<feature type="compositionally biased region" description="Basic and acidic residues" evidence="1">
    <location>
        <begin position="296"/>
        <end position="305"/>
    </location>
</feature>
<feature type="compositionally biased region" description="Acidic residues" evidence="1">
    <location>
        <begin position="1225"/>
        <end position="1235"/>
    </location>
</feature>
<dbReference type="InterPro" id="IPR056599">
    <property type="entry name" value="AAA_lid_fung"/>
</dbReference>
<keyword evidence="4" id="KW-1185">Reference proteome</keyword>
<evidence type="ECO:0000256" key="1">
    <source>
        <dbReference type="SAM" id="MobiDB-lite"/>
    </source>
</evidence>
<evidence type="ECO:0000313" key="4">
    <source>
        <dbReference type="Proteomes" id="UP001161017"/>
    </source>
</evidence>
<dbReference type="SMART" id="SM00382">
    <property type="entry name" value="AAA"/>
    <property type="match status" value="1"/>
</dbReference>
<dbReference type="GO" id="GO:0005524">
    <property type="term" value="F:ATP binding"/>
    <property type="evidence" value="ECO:0007669"/>
    <property type="project" value="InterPro"/>
</dbReference>
<dbReference type="InterPro" id="IPR003593">
    <property type="entry name" value="AAA+_ATPase"/>
</dbReference>
<dbReference type="AlphaFoldDB" id="A0AA43QJM1"/>
<protein>
    <recommendedName>
        <fullName evidence="2">AAA+ ATPase domain-containing protein</fullName>
    </recommendedName>
</protein>
<feature type="compositionally biased region" description="Polar residues" evidence="1">
    <location>
        <begin position="399"/>
        <end position="415"/>
    </location>
</feature>
<dbReference type="Proteomes" id="UP001161017">
    <property type="component" value="Unassembled WGS sequence"/>
</dbReference>
<proteinExistence type="predicted"/>
<dbReference type="PANTHER" id="PTHR46411:SF3">
    <property type="entry name" value="AAA+ ATPASE DOMAIN-CONTAINING PROTEIN"/>
    <property type="match status" value="1"/>
</dbReference>
<feature type="domain" description="AAA+ ATPase" evidence="2">
    <location>
        <begin position="727"/>
        <end position="871"/>
    </location>
</feature>
<organism evidence="3 4">
    <name type="scientific">Ramalina farinacea</name>
    <dbReference type="NCBI Taxonomy" id="258253"/>
    <lineage>
        <taxon>Eukaryota</taxon>
        <taxon>Fungi</taxon>
        <taxon>Dikarya</taxon>
        <taxon>Ascomycota</taxon>
        <taxon>Pezizomycotina</taxon>
        <taxon>Lecanoromycetes</taxon>
        <taxon>OSLEUM clade</taxon>
        <taxon>Lecanoromycetidae</taxon>
        <taxon>Lecanorales</taxon>
        <taxon>Lecanorineae</taxon>
        <taxon>Ramalinaceae</taxon>
        <taxon>Ramalina</taxon>
    </lineage>
</organism>
<reference evidence="3" key="1">
    <citation type="journal article" date="2023" name="Genome Biol. Evol.">
        <title>First Whole Genome Sequence and Flow Cytometry Genome Size Data for the Lichen-Forming Fungus Ramalina farinacea (Ascomycota).</title>
        <authorList>
            <person name="Llewellyn T."/>
            <person name="Mian S."/>
            <person name="Hill R."/>
            <person name="Leitch I.J."/>
            <person name="Gaya E."/>
        </authorList>
    </citation>
    <scope>NUCLEOTIDE SEQUENCE</scope>
    <source>
        <strain evidence="3">LIQ254RAFAR</strain>
    </source>
</reference>
<evidence type="ECO:0000313" key="3">
    <source>
        <dbReference type="EMBL" id="MDI1487707.1"/>
    </source>
</evidence>
<feature type="region of interest" description="Disordered" evidence="1">
    <location>
        <begin position="1013"/>
        <end position="1235"/>
    </location>
</feature>
<evidence type="ECO:0000259" key="2">
    <source>
        <dbReference type="SMART" id="SM00382"/>
    </source>
</evidence>
<dbReference type="EMBL" id="JAPUFD010000006">
    <property type="protein sequence ID" value="MDI1487707.1"/>
    <property type="molecule type" value="Genomic_DNA"/>
</dbReference>
<dbReference type="PANTHER" id="PTHR46411">
    <property type="entry name" value="FAMILY ATPASE, PUTATIVE-RELATED"/>
    <property type="match status" value="1"/>
</dbReference>
<feature type="compositionally biased region" description="Low complexity" evidence="1">
    <location>
        <begin position="1087"/>
        <end position="1109"/>
    </location>
</feature>
<dbReference type="Pfam" id="PF22942">
    <property type="entry name" value="DUF7025"/>
    <property type="match status" value="1"/>
</dbReference>
<feature type="region of interest" description="Disordered" evidence="1">
    <location>
        <begin position="296"/>
        <end position="332"/>
    </location>
</feature>
<sequence length="1235" mass="138714">MTKPNALNSDGSQTEDDTEGTLQKAIGGPDISDFKSPISDVFESTESDSLTRKREAEVNAKKDSNLDVSNDAGDHVKSDQDPPPDKRAQDVAEKFADLNAFFVLMKERVASLETRLNEASSKTSEKPAVPGPTKRVPAIPMLKRVRHAQFKNKVKDERPYAIEALVGEVKYYYQRVGEQSSAARLAEYNDMSGLGEPGLNAQASQGIAQQRESVSRIRINSIPIISILAQMRDHNWSLEPCVFLHPFKLLIRFYDRIIAKMNRLEEDWGAQARASPAAIQQADPRSLDQLPKNAKEPVDIQKDQTAKASVGSTAVEDDSKDKEAEAENEDMTNSLEAYRDLRCLVQFMNQEITPVLKSVSDPKQRRIEFKNLWHLFEPGCDVFIPISRVGRSKDKETTEGSTPSASGGERSSPTRYQEHWRVRSFGSGRHNLSADDSEDDVPIQKQKSNHFRLCCYYIDFDGSKFEPVNHIFRIKPYEGEREITSLEVYPSRFMPDAVEVRSRLHKRGEKFRQFSTFQHRNYRGLTLPCHPCGCRMIAADAPKAPEHIDSAVVVDFREAIGDDDTWMPDSNFLTYIDEPREVRDDVFVSVWKDKALKELDEKIQDVVSDDYVTDAELTQQYEADHPLLRNDPDPTFTEGGGLREEELVLLPSRVLAFVFRNRKFAALDIDQIKPARKFKGGWNDLKLPLGHKEMLKSLVQTHLYEKQFKPVNDRENRDFDLVRGKGQGLVILLHGVPGVGKTSTAECVAESNGKPLFPITCGDLGLTAESVERELEEKFHLAQAWDCVLLLDEADVFLAERTRDDITRNSLVSGMLVILSCSQVQAHTAAVFLRVLEYYRGILFLTTNRVGAFDDAFKSRIHLPLYFPNLDEKQTLSIWKSNLKRTLKRKQGLMQADEKEILSFAKSHFQYGKENNTTWNGRQIRNAFQTAAALADYEAQGLYMKQTGSDKPKPVPSTLLTRHFNVVADASVHFDRYIDSIEDTTLGDRANQRNDRIDTMDVVRTNIHEDKPYGVFTPSFVRKSQQPQPTPPIPFRADKKPDSKKQRPPQAPTSQYTASNENMPDYMSARGPYNSQTYYQQAPPPQFQQWPPQQQPQMMQQPPGQSFQPQLPPQQPQPSQPSTSGRTRKSKRSQQSTPVLPAAAPNPQFLGGQNAYPTPDSSATLSANQSGMNDPFFAKYRPSAGMGTQASGNGPPLQQAAKNAFAASGRDDESGSASSSGSDSDGSEQDDEDEA</sequence>